<comment type="caution">
    <text evidence="4">The sequence shown here is derived from an EMBL/GenBank/DDBJ whole genome shotgun (WGS) entry which is preliminary data.</text>
</comment>
<name>A0ABN9MHQ6_9NEOB</name>
<gene>
    <name evidence="4" type="ORF">RIMI_LOCUS21173645</name>
</gene>
<dbReference type="EMBL" id="CAUEEQ010073580">
    <property type="protein sequence ID" value="CAJ0966309.1"/>
    <property type="molecule type" value="Genomic_DNA"/>
</dbReference>
<evidence type="ECO:0000313" key="4">
    <source>
        <dbReference type="EMBL" id="CAJ0966309.1"/>
    </source>
</evidence>
<dbReference type="PANTHER" id="PTHR10686:SF37">
    <property type="entry name" value="THIAMINE TRANSPORTER 2"/>
    <property type="match status" value="1"/>
</dbReference>
<feature type="transmembrane region" description="Helical" evidence="3">
    <location>
        <begin position="35"/>
        <end position="55"/>
    </location>
</feature>
<dbReference type="PANTHER" id="PTHR10686">
    <property type="entry name" value="FOLATE TRANSPORTER"/>
    <property type="match status" value="1"/>
</dbReference>
<organism evidence="4 5">
    <name type="scientific">Ranitomeya imitator</name>
    <name type="common">mimic poison frog</name>
    <dbReference type="NCBI Taxonomy" id="111125"/>
    <lineage>
        <taxon>Eukaryota</taxon>
        <taxon>Metazoa</taxon>
        <taxon>Chordata</taxon>
        <taxon>Craniata</taxon>
        <taxon>Vertebrata</taxon>
        <taxon>Euteleostomi</taxon>
        <taxon>Amphibia</taxon>
        <taxon>Batrachia</taxon>
        <taxon>Anura</taxon>
        <taxon>Neobatrachia</taxon>
        <taxon>Hyloidea</taxon>
        <taxon>Dendrobatidae</taxon>
        <taxon>Dendrobatinae</taxon>
        <taxon>Ranitomeya</taxon>
    </lineage>
</organism>
<keyword evidence="3" id="KW-0472">Membrane</keyword>
<dbReference type="InterPro" id="IPR002666">
    <property type="entry name" value="Folate_carrier"/>
</dbReference>
<evidence type="ECO:0000313" key="5">
    <source>
        <dbReference type="Proteomes" id="UP001176940"/>
    </source>
</evidence>
<feature type="transmembrane region" description="Helical" evidence="3">
    <location>
        <begin position="143"/>
        <end position="166"/>
    </location>
</feature>
<evidence type="ECO:0000256" key="3">
    <source>
        <dbReference type="SAM" id="Phobius"/>
    </source>
</evidence>
<feature type="transmembrane region" description="Helical" evidence="3">
    <location>
        <begin position="62"/>
        <end position="82"/>
    </location>
</feature>
<feature type="region of interest" description="Disordered" evidence="2">
    <location>
        <begin position="93"/>
        <end position="116"/>
    </location>
</feature>
<proteinExistence type="inferred from homology"/>
<comment type="similarity">
    <text evidence="1">Belongs to the reduced folate carrier (RFC) transporter (TC 2.A.48) family.</text>
</comment>
<evidence type="ECO:0000256" key="2">
    <source>
        <dbReference type="SAM" id="MobiDB-lite"/>
    </source>
</evidence>
<keyword evidence="5" id="KW-1185">Reference proteome</keyword>
<reference evidence="4" key="1">
    <citation type="submission" date="2023-07" db="EMBL/GenBank/DDBJ databases">
        <authorList>
            <person name="Stuckert A."/>
        </authorList>
    </citation>
    <scope>NUCLEOTIDE SEQUENCE</scope>
</reference>
<keyword evidence="3" id="KW-1133">Transmembrane helix</keyword>
<dbReference type="Pfam" id="PF01770">
    <property type="entry name" value="Folate_carrier"/>
    <property type="match status" value="2"/>
</dbReference>
<keyword evidence="3" id="KW-0812">Transmembrane</keyword>
<sequence>MRKHPYTAARPADLMLKIGALTSFSVGYVKVNWELSGELALAIFSAVSAGSLFLMDYSINIWMCYAGYLIFKSSYMLLITVATERQGPVDLKDSSRSEAVVENEGDNQRGKEGPLNMGQQAAGLRNRLAVRFQIAVNLSMERYALMFGMNTFVALALQTIITIIVVDGRGLGLDIITQVLTRSYFHSDT</sequence>
<accession>A0ABN9MHQ6</accession>
<evidence type="ECO:0000256" key="1">
    <source>
        <dbReference type="ARBA" id="ARBA00005773"/>
    </source>
</evidence>
<protein>
    <submittedName>
        <fullName evidence="4">Uncharacterized protein</fullName>
    </submittedName>
</protein>
<dbReference type="Proteomes" id="UP001176940">
    <property type="component" value="Unassembled WGS sequence"/>
</dbReference>